<dbReference type="AlphaFoldDB" id="H6NBN0"/>
<dbReference type="InterPro" id="IPR002347">
    <property type="entry name" value="SDR_fam"/>
</dbReference>
<evidence type="ECO:0000256" key="1">
    <source>
        <dbReference type="ARBA" id="ARBA00006484"/>
    </source>
</evidence>
<organism evidence="3 4">
    <name type="scientific">Paenibacillus mucilaginosus 3016</name>
    <dbReference type="NCBI Taxonomy" id="1116391"/>
    <lineage>
        <taxon>Bacteria</taxon>
        <taxon>Bacillati</taxon>
        <taxon>Bacillota</taxon>
        <taxon>Bacilli</taxon>
        <taxon>Bacillales</taxon>
        <taxon>Paenibacillaceae</taxon>
        <taxon>Paenibacillus</taxon>
    </lineage>
</organism>
<dbReference type="EMBL" id="CP003235">
    <property type="protein sequence ID" value="AFC33799.1"/>
    <property type="molecule type" value="Genomic_DNA"/>
</dbReference>
<dbReference type="Pfam" id="PF00106">
    <property type="entry name" value="adh_short"/>
    <property type="match status" value="1"/>
</dbReference>
<dbReference type="Proteomes" id="UP000007523">
    <property type="component" value="Chromosome"/>
</dbReference>
<name>H6NBN0_9BACL</name>
<reference evidence="3 4" key="1">
    <citation type="journal article" date="2012" name="J. Bacteriol.">
        <title>Complete Genome Sequence of Paenibacillus mucilaginosus 3016, a Bacterium Functional as Microbial Fertilizer.</title>
        <authorList>
            <person name="Ma M."/>
            <person name="Wang Z."/>
            <person name="Li L."/>
            <person name="Jiang X."/>
            <person name="Guan D."/>
            <person name="Cao F."/>
            <person name="Chen H."/>
            <person name="Wang X."/>
            <person name="Shen D."/>
            <person name="Du B."/>
            <person name="Li J."/>
        </authorList>
    </citation>
    <scope>NUCLEOTIDE SEQUENCE [LARGE SCALE GENOMIC DNA]</scope>
    <source>
        <strain evidence="3 4">3016</strain>
    </source>
</reference>
<dbReference type="Gene3D" id="3.40.50.720">
    <property type="entry name" value="NAD(P)-binding Rossmann-like Domain"/>
    <property type="match status" value="1"/>
</dbReference>
<keyword evidence="4" id="KW-1185">Reference proteome</keyword>
<dbReference type="PROSITE" id="PS00061">
    <property type="entry name" value="ADH_SHORT"/>
    <property type="match status" value="1"/>
</dbReference>
<dbReference type="GO" id="GO:0016491">
    <property type="term" value="F:oxidoreductase activity"/>
    <property type="evidence" value="ECO:0007669"/>
    <property type="project" value="UniProtKB-KW"/>
</dbReference>
<accession>H6NBN0</accession>
<dbReference type="PANTHER" id="PTHR44169:SF6">
    <property type="entry name" value="NADPH-DEPENDENT 1-ACYLDIHYDROXYACETONE PHOSPHATE REDUCTASE"/>
    <property type="match status" value="1"/>
</dbReference>
<dbReference type="PRINTS" id="PR00081">
    <property type="entry name" value="GDHRDH"/>
</dbReference>
<protein>
    <submittedName>
        <fullName evidence="3">DltE</fullName>
    </submittedName>
</protein>
<sequence>MLFAPHLAKQDRPAIINVTSGLAFTPMAGAPIYSATKAALHSFTMSLRYQLAPAGIEVIEVAPPAVNTDLGGPGLHTFGEPVDAFADGIFRGLAEGRTEIGYGPSEKSLRMSRDEIDAAFQAMNDRISGR</sequence>
<dbReference type="PANTHER" id="PTHR44169">
    <property type="entry name" value="NADPH-DEPENDENT 1-ACYLDIHYDROXYACETONE PHOSPHATE REDUCTASE"/>
    <property type="match status" value="1"/>
</dbReference>
<dbReference type="InterPro" id="IPR036291">
    <property type="entry name" value="NAD(P)-bd_dom_sf"/>
</dbReference>
<dbReference type="SUPFAM" id="SSF51735">
    <property type="entry name" value="NAD(P)-binding Rossmann-fold domains"/>
    <property type="match status" value="1"/>
</dbReference>
<evidence type="ECO:0000256" key="2">
    <source>
        <dbReference type="ARBA" id="ARBA00023002"/>
    </source>
</evidence>
<evidence type="ECO:0000313" key="3">
    <source>
        <dbReference type="EMBL" id="AFC33799.1"/>
    </source>
</evidence>
<proteinExistence type="inferred from homology"/>
<dbReference type="HOGENOM" id="CLU_1935957_0_0_9"/>
<dbReference type="KEGG" id="pmq:PM3016_7223"/>
<evidence type="ECO:0000313" key="4">
    <source>
        <dbReference type="Proteomes" id="UP000007523"/>
    </source>
</evidence>
<gene>
    <name evidence="3" type="ORF">PM3016_7223</name>
</gene>
<dbReference type="InterPro" id="IPR020904">
    <property type="entry name" value="Sc_DH/Rdtase_CS"/>
</dbReference>
<keyword evidence="2" id="KW-0560">Oxidoreductase</keyword>
<comment type="similarity">
    <text evidence="1">Belongs to the short-chain dehydrogenases/reductases (SDR) family.</text>
</comment>